<dbReference type="PANTHER" id="PTHR42964">
    <property type="entry name" value="ENOYL-COA HYDRATASE"/>
    <property type="match status" value="1"/>
</dbReference>
<dbReference type="PANTHER" id="PTHR42964:SF1">
    <property type="entry name" value="POLYKETIDE BIOSYNTHESIS ENOYL-COA HYDRATASE PKSH-RELATED"/>
    <property type="match status" value="1"/>
</dbReference>
<proteinExistence type="inferred from homology"/>
<evidence type="ECO:0000256" key="2">
    <source>
        <dbReference type="SAM" id="Phobius"/>
    </source>
</evidence>
<keyword evidence="2" id="KW-1133">Transmembrane helix</keyword>
<organism evidence="3 4">
    <name type="scientific">Legionella antarctica</name>
    <dbReference type="NCBI Taxonomy" id="2708020"/>
    <lineage>
        <taxon>Bacteria</taxon>
        <taxon>Pseudomonadati</taxon>
        <taxon>Pseudomonadota</taxon>
        <taxon>Gammaproteobacteria</taxon>
        <taxon>Legionellales</taxon>
        <taxon>Legionellaceae</taxon>
        <taxon>Legionella</taxon>
    </lineage>
</organism>
<dbReference type="CDD" id="cd06558">
    <property type="entry name" value="crotonase-like"/>
    <property type="match status" value="1"/>
</dbReference>
<dbReference type="Gene3D" id="3.90.226.10">
    <property type="entry name" value="2-enoyl-CoA Hydratase, Chain A, domain 1"/>
    <property type="match status" value="1"/>
</dbReference>
<keyword evidence="2" id="KW-0472">Membrane</keyword>
<keyword evidence="4" id="KW-1185">Reference proteome</keyword>
<comment type="similarity">
    <text evidence="1">Belongs to the enoyl-CoA hydratase/isomerase family.</text>
</comment>
<name>A0A6F8T7K2_9GAMM</name>
<dbReference type="GO" id="GO:0003824">
    <property type="term" value="F:catalytic activity"/>
    <property type="evidence" value="ECO:0007669"/>
    <property type="project" value="UniProtKB-ARBA"/>
</dbReference>
<dbReference type="Pfam" id="PF00378">
    <property type="entry name" value="ECH_1"/>
    <property type="match status" value="1"/>
</dbReference>
<keyword evidence="2" id="KW-0812">Transmembrane</keyword>
<protein>
    <recommendedName>
        <fullName evidence="5">Enoyl-CoA hydratase</fullName>
    </recommendedName>
</protein>
<dbReference type="RefSeq" id="WP_173237914.1">
    <property type="nucleotide sequence ID" value="NZ_AP022839.1"/>
</dbReference>
<feature type="transmembrane region" description="Helical" evidence="2">
    <location>
        <begin position="98"/>
        <end position="122"/>
    </location>
</feature>
<evidence type="ECO:0008006" key="5">
    <source>
        <dbReference type="Google" id="ProtNLM"/>
    </source>
</evidence>
<dbReference type="InterPro" id="IPR029045">
    <property type="entry name" value="ClpP/crotonase-like_dom_sf"/>
</dbReference>
<reference evidence="3" key="1">
    <citation type="journal article" date="2020" name="Microbiol. Resour. Announc.">
        <title>Complete Genome Sequence of Novel Psychrotolerant Legionella Strain TUM19329, Isolated from Antarctic Lake Sediment.</title>
        <authorList>
            <person name="Shimada S."/>
            <person name="Nakai R."/>
            <person name="Aoki K."/>
            <person name="Shimoeda N."/>
            <person name="Ohno G."/>
            <person name="Miyazaki Y."/>
            <person name="Kudoh S."/>
            <person name="Imura S."/>
            <person name="Watanabe K."/>
            <person name="Ishii Y."/>
            <person name="Tateda K."/>
        </authorList>
    </citation>
    <scope>NUCLEOTIDE SEQUENCE [LARGE SCALE GENOMIC DNA]</scope>
    <source>
        <strain evidence="3">TUM19329</strain>
    </source>
</reference>
<dbReference type="KEGG" id="lant:TUM19329_30250"/>
<evidence type="ECO:0000313" key="3">
    <source>
        <dbReference type="EMBL" id="BCA96664.1"/>
    </source>
</evidence>
<dbReference type="AlphaFoldDB" id="A0A6F8T7K2"/>
<evidence type="ECO:0000256" key="1">
    <source>
        <dbReference type="ARBA" id="ARBA00005254"/>
    </source>
</evidence>
<accession>A0A6F8T7K2</accession>
<dbReference type="InterPro" id="IPR051683">
    <property type="entry name" value="Enoyl-CoA_Hydratase/Isomerase"/>
</dbReference>
<evidence type="ECO:0000313" key="4">
    <source>
        <dbReference type="Proteomes" id="UP000502894"/>
    </source>
</evidence>
<dbReference type="InterPro" id="IPR001753">
    <property type="entry name" value="Enoyl-CoA_hydra/iso"/>
</dbReference>
<dbReference type="EMBL" id="AP022839">
    <property type="protein sequence ID" value="BCA96664.1"/>
    <property type="molecule type" value="Genomic_DNA"/>
</dbReference>
<dbReference type="SUPFAM" id="SSF52096">
    <property type="entry name" value="ClpP/crotonase"/>
    <property type="match status" value="1"/>
</dbReference>
<sequence>MGKASLLSDIHGNCCLNVNFSNVNGEATLDEYSLNQAFKALERSDEANIIILHGNDKDFCNGLDINFLVKQEKWPTSANSLLNNFSDLLITIDKKPQLVIAMVKGAAMGGGLGIAAVADFVLASPSAVFALPETMVGLIPAVVFPYVMRRTGLMKAKLLALGIQIFDAQRAYDCGLADEVAEDEQARLRYLVKRFGRMDSEATKSMKRLIRRHFPLPENYLDYAKDAFQALYNSESTRKRLSLFCQGYSPWMNDGDE</sequence>
<gene>
    <name evidence="3" type="ORF">TUM19329_30250</name>
</gene>
<dbReference type="Proteomes" id="UP000502894">
    <property type="component" value="Chromosome"/>
</dbReference>
<feature type="transmembrane region" description="Helical" evidence="2">
    <location>
        <begin position="128"/>
        <end position="148"/>
    </location>
</feature>